<gene>
    <name evidence="1" type="ORF">EAH78_18245</name>
</gene>
<reference evidence="1 2" key="1">
    <citation type="journal article" date="2019" name="Environ. Microbiol.">
        <title>Species interactions and distinct microbial communities in high Arctic permafrost affected cryosols are associated with the CH4 and CO2 gas fluxes.</title>
        <authorList>
            <person name="Altshuler I."/>
            <person name="Hamel J."/>
            <person name="Turney S."/>
            <person name="Magnuson E."/>
            <person name="Levesque R."/>
            <person name="Greer C."/>
            <person name="Whyte L.G."/>
        </authorList>
    </citation>
    <scope>NUCLEOTIDE SEQUENCE [LARGE SCALE GENOMIC DNA]</scope>
    <source>
        <strain evidence="1 2">E3</strain>
    </source>
</reference>
<protein>
    <submittedName>
        <fullName evidence="1">Uncharacterized protein</fullName>
    </submittedName>
</protein>
<name>A0A502HRM3_9PSED</name>
<comment type="caution">
    <text evidence="1">The sequence shown here is derived from an EMBL/GenBank/DDBJ whole genome shotgun (WGS) entry which is preliminary data.</text>
</comment>
<evidence type="ECO:0000313" key="2">
    <source>
        <dbReference type="Proteomes" id="UP000317933"/>
    </source>
</evidence>
<dbReference type="PANTHER" id="PTHR37829:SF3">
    <property type="entry name" value="PROTEIN JAYE-RELATED"/>
    <property type="match status" value="1"/>
</dbReference>
<evidence type="ECO:0000313" key="1">
    <source>
        <dbReference type="EMBL" id="TPG76304.1"/>
    </source>
</evidence>
<dbReference type="PANTHER" id="PTHR37829">
    <property type="entry name" value="PHAGE-LIKE ELEMENT PBSX PROTEIN XKDT"/>
    <property type="match status" value="1"/>
</dbReference>
<accession>A0A502HRM3</accession>
<dbReference type="EMBL" id="RCZE01000008">
    <property type="protein sequence ID" value="TPG76304.1"/>
    <property type="molecule type" value="Genomic_DNA"/>
</dbReference>
<dbReference type="InterPro" id="IPR052399">
    <property type="entry name" value="Phage_Baseplate_Assmbl_Protein"/>
</dbReference>
<proteinExistence type="predicted"/>
<sequence>MAITYPTFEQYVQIGVGELREQLPDIDPTIFGSWANGFIKGAAALSYSLQMSIRDLELQAFPQTATGEHLEMWAGYELLTPKPAAHASGRISVPGTVGDIIAVGTIYGDYETQQACAVEKNILYIVSFTRSGTTATVEFPADHALATSMTITVTGADQAEYNGNHSVVVIDARKVSFMVLGAPPPLATGPISVTSIYANAPVIAQKTGAEFNLPGGAAVGEGFAQFGGIGGGADIESSDELRERTILSRSILEGVFTEDQIKLAALSVPAVTRVFVIRPESHTGSGTPGVPGFMPAPGQVAVYVLTDDSPPPLPSQSVLDDVKTAVITKGRLPAQSVEADVFTLAPALLPVNFQFSQIVPDSSTMRTAINEHLKAFFEDEVVFQQGVSVLAYSGAIQNTVDGVTGKKLETFTLASPRGDIVALPGQMAVVGSVNFP</sequence>
<dbReference type="Proteomes" id="UP000317933">
    <property type="component" value="Unassembled WGS sequence"/>
</dbReference>
<dbReference type="AlphaFoldDB" id="A0A502HRM3"/>
<dbReference type="RefSeq" id="WP_140668743.1">
    <property type="nucleotide sequence ID" value="NZ_RCZE01000008.1"/>
</dbReference>
<organism evidence="1 2">
    <name type="scientific">Pseudomonas arsenicoxydans</name>
    <dbReference type="NCBI Taxonomy" id="702115"/>
    <lineage>
        <taxon>Bacteria</taxon>
        <taxon>Pseudomonadati</taxon>
        <taxon>Pseudomonadota</taxon>
        <taxon>Gammaproteobacteria</taxon>
        <taxon>Pseudomonadales</taxon>
        <taxon>Pseudomonadaceae</taxon>
        <taxon>Pseudomonas</taxon>
    </lineage>
</organism>